<dbReference type="OrthoDB" id="9795973at2"/>
<dbReference type="NCBIfam" id="NF004347">
    <property type="entry name" value="PRK05728.1-4"/>
    <property type="match status" value="1"/>
</dbReference>
<keyword evidence="2" id="KW-1185">Reference proteome</keyword>
<dbReference type="Gene3D" id="3.40.50.10110">
    <property type="entry name" value="DNA polymerase III subunit chi"/>
    <property type="match status" value="1"/>
</dbReference>
<name>A0A1I4EQJ2_9PROT</name>
<proteinExistence type="predicted"/>
<dbReference type="GO" id="GO:0006260">
    <property type="term" value="P:DNA replication"/>
    <property type="evidence" value="ECO:0007669"/>
    <property type="project" value="InterPro"/>
</dbReference>
<dbReference type="GO" id="GO:0003677">
    <property type="term" value="F:DNA binding"/>
    <property type="evidence" value="ECO:0007669"/>
    <property type="project" value="InterPro"/>
</dbReference>
<evidence type="ECO:0000313" key="2">
    <source>
        <dbReference type="Proteomes" id="UP000199473"/>
    </source>
</evidence>
<dbReference type="RefSeq" id="WP_092962959.1">
    <property type="nucleotide sequence ID" value="NZ_FOSQ01000017.1"/>
</dbReference>
<gene>
    <name evidence="1" type="ORF">SAMN02745775_11712</name>
</gene>
<dbReference type="PANTHER" id="PTHR38767:SF1">
    <property type="entry name" value="DNA POLYMERASE III SUBUNIT CHI"/>
    <property type="match status" value="1"/>
</dbReference>
<dbReference type="Pfam" id="PF04364">
    <property type="entry name" value="DNA_pol3_chi"/>
    <property type="match status" value="1"/>
</dbReference>
<dbReference type="GO" id="GO:0003887">
    <property type="term" value="F:DNA-directed DNA polymerase activity"/>
    <property type="evidence" value="ECO:0007669"/>
    <property type="project" value="InterPro"/>
</dbReference>
<dbReference type="EMBL" id="FOSQ01000017">
    <property type="protein sequence ID" value="SFL06421.1"/>
    <property type="molecule type" value="Genomic_DNA"/>
</dbReference>
<organism evidence="1 2">
    <name type="scientific">Falsiroseomonas stagni DSM 19981</name>
    <dbReference type="NCBI Taxonomy" id="1123062"/>
    <lineage>
        <taxon>Bacteria</taxon>
        <taxon>Pseudomonadati</taxon>
        <taxon>Pseudomonadota</taxon>
        <taxon>Alphaproteobacteria</taxon>
        <taxon>Acetobacterales</taxon>
        <taxon>Roseomonadaceae</taxon>
        <taxon>Falsiroseomonas</taxon>
    </lineage>
</organism>
<reference evidence="1 2" key="1">
    <citation type="submission" date="2016-10" db="EMBL/GenBank/DDBJ databases">
        <authorList>
            <person name="de Groot N.N."/>
        </authorList>
    </citation>
    <scope>NUCLEOTIDE SEQUENCE [LARGE SCALE GENOMIC DNA]</scope>
    <source>
        <strain evidence="1 2">DSM 19981</strain>
    </source>
</reference>
<dbReference type="Proteomes" id="UP000199473">
    <property type="component" value="Unassembled WGS sequence"/>
</dbReference>
<dbReference type="PANTHER" id="PTHR38767">
    <property type="entry name" value="DNA POLYMERASE III SUBUNIT CHI"/>
    <property type="match status" value="1"/>
</dbReference>
<dbReference type="InterPro" id="IPR036768">
    <property type="entry name" value="PolIII_chi_sf"/>
</dbReference>
<dbReference type="AlphaFoldDB" id="A0A1I4EQJ2"/>
<protein>
    <submittedName>
        <fullName evidence="1">DNA polymerase III, chi subunit</fullName>
    </submittedName>
</protein>
<sequence length="149" mass="16294">MAEYGFYHLTRTPLEQALPKLLGRVLAGGGRAMVRLASQERLEALDASLWTCPDPDWLPHGTPRSGHADLQPIWLTTEDGAAPNGARFLFLLEGTTSARLDAFDRVLDLFDGGDDVAVAAARGRWKAAKAEGHALAYWQQGPRGWEKKA</sequence>
<accession>A0A1I4EQJ2</accession>
<dbReference type="InterPro" id="IPR007459">
    <property type="entry name" value="DNA_pol3_chi"/>
</dbReference>
<dbReference type="STRING" id="1123062.SAMN02745775_11712"/>
<evidence type="ECO:0000313" key="1">
    <source>
        <dbReference type="EMBL" id="SFL06421.1"/>
    </source>
</evidence>
<dbReference type="SUPFAM" id="SSF102400">
    <property type="entry name" value="DNA polymerase III chi subunit"/>
    <property type="match status" value="1"/>
</dbReference>
<dbReference type="GO" id="GO:0032298">
    <property type="term" value="P:positive regulation of DNA-templated DNA replication initiation"/>
    <property type="evidence" value="ECO:0007669"/>
    <property type="project" value="TreeGrafter"/>
</dbReference>